<gene>
    <name evidence="2" type="ORF">SPRG_18417</name>
</gene>
<keyword evidence="3" id="KW-1185">Reference proteome</keyword>
<proteinExistence type="predicted"/>
<dbReference type="EMBL" id="KK584370">
    <property type="protein sequence ID" value="KDO16048.1"/>
    <property type="molecule type" value="Genomic_DNA"/>
</dbReference>
<dbReference type="GeneID" id="24139942"/>
<dbReference type="STRING" id="695850.A0A067BD50"/>
<dbReference type="GO" id="GO:0008289">
    <property type="term" value="F:lipid binding"/>
    <property type="evidence" value="ECO:0007669"/>
    <property type="project" value="InterPro"/>
</dbReference>
<sequence>MKSHPPACVSIPDVSIEDHDALLDLAHHALSDLILSARLENNSRLPWAPLASYPSQTKVYTANDPLVRDAFYAGETTLEMALEDAIAFFRVDERAEYLDHARLLARKASNACILSPLSSGNCDDPYHYVGLHWLALPLSSSSLFHQRDICYLEAHDAFHLHGARGWACVASSVRLPWFPCLEMSHQLLRATMRRSGYVLTELSPTTTRVVHVVNVDMGGHIPSVLVGKMLKAQAASVAQLAHRIRTRGTTVVSPPSTHCASCHAKLHCLKTKVECHRCGDMVCKRCILVNAQCKNCCYGHPDRVRASTSPDNKVGHRQTSSSTVIAEEDNEGGHDDLSTLRVGAEAQPLRRTFVQGRRIDCHVSVPPANDDAPLDISCAQCLDDAFKCITVGYQMTYFYRHGEVDSCNGRWTDILRCFRIKTMKPTDAKEYLKGSNIDPEREPHVASVWNLKQRPGW</sequence>
<name>A0A067BD50_SAPPC</name>
<dbReference type="InterPro" id="IPR023393">
    <property type="entry name" value="START-like_dom_sf"/>
</dbReference>
<dbReference type="InterPro" id="IPR052727">
    <property type="entry name" value="Rab4/Rab5_effector"/>
</dbReference>
<dbReference type="KEGG" id="spar:SPRG_18417"/>
<dbReference type="PANTHER" id="PTHR13510">
    <property type="entry name" value="FYVE-FINGER-CONTAINING RAB5 EFFECTOR PROTEIN RABENOSYN-5-RELATED"/>
    <property type="match status" value="1"/>
</dbReference>
<feature type="domain" description="START" evidence="1">
    <location>
        <begin position="161"/>
        <end position="239"/>
    </location>
</feature>
<evidence type="ECO:0000259" key="1">
    <source>
        <dbReference type="Pfam" id="PF01852"/>
    </source>
</evidence>
<dbReference type="AlphaFoldDB" id="A0A067BD50"/>
<dbReference type="RefSeq" id="XP_012213244.1">
    <property type="nucleotide sequence ID" value="XM_012357854.1"/>
</dbReference>
<dbReference type="VEuPathDB" id="FungiDB:SPRG_18417"/>
<dbReference type="InterPro" id="IPR002913">
    <property type="entry name" value="START_lipid-bd_dom"/>
</dbReference>
<dbReference type="CDD" id="cd00065">
    <property type="entry name" value="FYVE_like_SF"/>
    <property type="match status" value="1"/>
</dbReference>
<accession>A0A067BD50</accession>
<dbReference type="OrthoDB" id="2017405at2759"/>
<evidence type="ECO:0000313" key="2">
    <source>
        <dbReference type="EMBL" id="KDO16048.1"/>
    </source>
</evidence>
<dbReference type="SUPFAM" id="SSF55961">
    <property type="entry name" value="Bet v1-like"/>
    <property type="match status" value="1"/>
</dbReference>
<dbReference type="Pfam" id="PF01852">
    <property type="entry name" value="START"/>
    <property type="match status" value="1"/>
</dbReference>
<organism evidence="2 3">
    <name type="scientific">Saprolegnia parasitica (strain CBS 223.65)</name>
    <dbReference type="NCBI Taxonomy" id="695850"/>
    <lineage>
        <taxon>Eukaryota</taxon>
        <taxon>Sar</taxon>
        <taxon>Stramenopiles</taxon>
        <taxon>Oomycota</taxon>
        <taxon>Saprolegniomycetes</taxon>
        <taxon>Saprolegniales</taxon>
        <taxon>Saprolegniaceae</taxon>
        <taxon>Saprolegnia</taxon>
    </lineage>
</organism>
<protein>
    <recommendedName>
        <fullName evidence="1">START domain-containing protein</fullName>
    </recommendedName>
</protein>
<dbReference type="InterPro" id="IPR021475">
    <property type="entry name" value="Pants/Emi1-like"/>
</dbReference>
<dbReference type="Proteomes" id="UP000030745">
    <property type="component" value="Unassembled WGS sequence"/>
</dbReference>
<dbReference type="Gene3D" id="3.30.530.20">
    <property type="match status" value="1"/>
</dbReference>
<evidence type="ECO:0000313" key="3">
    <source>
        <dbReference type="Proteomes" id="UP000030745"/>
    </source>
</evidence>
<reference evidence="2 3" key="1">
    <citation type="journal article" date="2013" name="PLoS Genet.">
        <title>Distinctive expansion of potential virulence genes in the genome of the oomycete fish pathogen Saprolegnia parasitica.</title>
        <authorList>
            <person name="Jiang R.H."/>
            <person name="de Bruijn I."/>
            <person name="Haas B.J."/>
            <person name="Belmonte R."/>
            <person name="Lobach L."/>
            <person name="Christie J."/>
            <person name="van den Ackerveken G."/>
            <person name="Bottin A."/>
            <person name="Bulone V."/>
            <person name="Diaz-Moreno S.M."/>
            <person name="Dumas B."/>
            <person name="Fan L."/>
            <person name="Gaulin E."/>
            <person name="Govers F."/>
            <person name="Grenville-Briggs L.J."/>
            <person name="Horner N.R."/>
            <person name="Levin J.Z."/>
            <person name="Mammella M."/>
            <person name="Meijer H.J."/>
            <person name="Morris P."/>
            <person name="Nusbaum C."/>
            <person name="Oome S."/>
            <person name="Phillips A.J."/>
            <person name="van Rooyen D."/>
            <person name="Rzeszutek E."/>
            <person name="Saraiva M."/>
            <person name="Secombes C.J."/>
            <person name="Seidl M.F."/>
            <person name="Snel B."/>
            <person name="Stassen J.H."/>
            <person name="Sykes S."/>
            <person name="Tripathy S."/>
            <person name="van den Berg H."/>
            <person name="Vega-Arreguin J.C."/>
            <person name="Wawra S."/>
            <person name="Young S.K."/>
            <person name="Zeng Q."/>
            <person name="Dieguez-Uribeondo J."/>
            <person name="Russ C."/>
            <person name="Tyler B.M."/>
            <person name="van West P."/>
        </authorList>
    </citation>
    <scope>NUCLEOTIDE SEQUENCE [LARGE SCALE GENOMIC DNA]</scope>
    <source>
        <strain evidence="2 3">CBS 223.65</strain>
    </source>
</reference>
<dbReference type="Pfam" id="PF11326">
    <property type="entry name" value="PANTS-like"/>
    <property type="match status" value="1"/>
</dbReference>
<dbReference type="PANTHER" id="PTHR13510:SF44">
    <property type="entry name" value="RABENOSYN-5"/>
    <property type="match status" value="1"/>
</dbReference>
<dbReference type="OMA" id="GRRIDCH"/>